<sequence length="110" mass="12679">MGWETVEEYLDRVSRYEDSELKKMAKSRDEHAKAMKEKQYPPSGMPNWEVAGIIFEQQKGRGDFVLRKTVESFGKPTSAVASVSRMLQKICREQGYYLVRSGRGSQIIKE</sequence>
<dbReference type="RefSeq" id="WP_162371223.1">
    <property type="nucleotide sequence ID" value="NZ_JAAEEH010000042.1"/>
</dbReference>
<keyword evidence="3" id="KW-1185">Reference proteome</keyword>
<proteinExistence type="predicted"/>
<gene>
    <name evidence="2" type="ORF">GXN74_12200</name>
</gene>
<dbReference type="EMBL" id="JAAEEH010000042">
    <property type="protein sequence ID" value="NDL68498.1"/>
    <property type="molecule type" value="Genomic_DNA"/>
</dbReference>
<accession>A0A7X5HXM4</accession>
<feature type="compositionally biased region" description="Basic and acidic residues" evidence="1">
    <location>
        <begin position="24"/>
        <end position="39"/>
    </location>
</feature>
<evidence type="ECO:0000313" key="2">
    <source>
        <dbReference type="EMBL" id="NDL68498.1"/>
    </source>
</evidence>
<organism evidence="2 3">
    <name type="scientific">Anaerotalea alkaliphila</name>
    <dbReference type="NCBI Taxonomy" id="2662126"/>
    <lineage>
        <taxon>Bacteria</taxon>
        <taxon>Bacillati</taxon>
        <taxon>Bacillota</taxon>
        <taxon>Clostridia</taxon>
        <taxon>Eubacteriales</taxon>
        <taxon>Anaerotalea</taxon>
    </lineage>
</organism>
<comment type="caution">
    <text evidence="2">The sequence shown here is derived from an EMBL/GenBank/DDBJ whole genome shotgun (WGS) entry which is preliminary data.</text>
</comment>
<name>A0A7X5HXM4_9FIRM</name>
<reference evidence="2 3" key="1">
    <citation type="submission" date="2020-01" db="EMBL/GenBank/DDBJ databases">
        <title>Anaeroalcalibacter tamaniensis gen. nov., sp. nov., moderately halophilic strictly anaerobic fermenter bacterium from mud volcano of Taman peninsula.</title>
        <authorList>
            <person name="Frolova A."/>
            <person name="Merkel A.Y."/>
            <person name="Slobodkin A.I."/>
        </authorList>
    </citation>
    <scope>NUCLEOTIDE SEQUENCE [LARGE SCALE GENOMIC DNA]</scope>
    <source>
        <strain evidence="2 3">F-3ap</strain>
    </source>
</reference>
<dbReference type="AlphaFoldDB" id="A0A7X5HXM4"/>
<protein>
    <submittedName>
        <fullName evidence="2">Uncharacterized protein</fullName>
    </submittedName>
</protein>
<feature type="region of interest" description="Disordered" evidence="1">
    <location>
        <begin position="24"/>
        <end position="44"/>
    </location>
</feature>
<evidence type="ECO:0000256" key="1">
    <source>
        <dbReference type="SAM" id="MobiDB-lite"/>
    </source>
</evidence>
<evidence type="ECO:0000313" key="3">
    <source>
        <dbReference type="Proteomes" id="UP000461585"/>
    </source>
</evidence>
<dbReference type="Proteomes" id="UP000461585">
    <property type="component" value="Unassembled WGS sequence"/>
</dbReference>